<proteinExistence type="predicted"/>
<dbReference type="AlphaFoldDB" id="A0A565CC59"/>
<organism evidence="2 3">
    <name type="scientific">Arabis nemorensis</name>
    <dbReference type="NCBI Taxonomy" id="586526"/>
    <lineage>
        <taxon>Eukaryota</taxon>
        <taxon>Viridiplantae</taxon>
        <taxon>Streptophyta</taxon>
        <taxon>Embryophyta</taxon>
        <taxon>Tracheophyta</taxon>
        <taxon>Spermatophyta</taxon>
        <taxon>Magnoliopsida</taxon>
        <taxon>eudicotyledons</taxon>
        <taxon>Gunneridae</taxon>
        <taxon>Pentapetalae</taxon>
        <taxon>rosids</taxon>
        <taxon>malvids</taxon>
        <taxon>Brassicales</taxon>
        <taxon>Brassicaceae</taxon>
        <taxon>Arabideae</taxon>
        <taxon>Arabis</taxon>
    </lineage>
</organism>
<accession>A0A565CC59</accession>
<dbReference type="Proteomes" id="UP000489600">
    <property type="component" value="Unassembled WGS sequence"/>
</dbReference>
<feature type="compositionally biased region" description="Basic and acidic residues" evidence="1">
    <location>
        <begin position="24"/>
        <end position="89"/>
    </location>
</feature>
<protein>
    <submittedName>
        <fullName evidence="2">Uncharacterized protein</fullName>
    </submittedName>
</protein>
<evidence type="ECO:0000256" key="1">
    <source>
        <dbReference type="SAM" id="MobiDB-lite"/>
    </source>
</evidence>
<comment type="caution">
    <text evidence="2">The sequence shown here is derived from an EMBL/GenBank/DDBJ whole genome shotgun (WGS) entry which is preliminary data.</text>
</comment>
<keyword evidence="3" id="KW-1185">Reference proteome</keyword>
<gene>
    <name evidence="2" type="ORF">ANE_LOCUS21691</name>
</gene>
<evidence type="ECO:0000313" key="2">
    <source>
        <dbReference type="EMBL" id="VVB11247.1"/>
    </source>
</evidence>
<feature type="region of interest" description="Disordered" evidence="1">
    <location>
        <begin position="1"/>
        <end position="96"/>
    </location>
</feature>
<evidence type="ECO:0000313" key="3">
    <source>
        <dbReference type="Proteomes" id="UP000489600"/>
    </source>
</evidence>
<sequence length="96" mass="11123">MRMSHDTRACLNRWGRQQSIVEPAARHREQQDGQRQRSLKVEPVRPTRTRENQSKRRGGKPGDKGSPKPLRRDLMKELGEAHDGEERILSSRLRSG</sequence>
<reference evidence="2" key="1">
    <citation type="submission" date="2019-07" db="EMBL/GenBank/DDBJ databases">
        <authorList>
            <person name="Dittberner H."/>
        </authorList>
    </citation>
    <scope>NUCLEOTIDE SEQUENCE [LARGE SCALE GENOMIC DNA]</scope>
</reference>
<dbReference type="EMBL" id="CABITT030000007">
    <property type="protein sequence ID" value="VVB11247.1"/>
    <property type="molecule type" value="Genomic_DNA"/>
</dbReference>
<name>A0A565CC59_9BRAS</name>